<dbReference type="Gene3D" id="3.30.200.20">
    <property type="entry name" value="Phosphorylase Kinase, domain 1"/>
    <property type="match status" value="1"/>
</dbReference>
<keyword evidence="6" id="KW-0067">ATP-binding</keyword>
<dbReference type="CDD" id="cd14210">
    <property type="entry name" value="PKc_DYRK"/>
    <property type="match status" value="1"/>
</dbReference>
<dbReference type="OrthoDB" id="9332038at2759"/>
<keyword evidence="10" id="KW-1185">Reference proteome</keyword>
<dbReference type="PANTHER" id="PTHR24058:SF22">
    <property type="entry name" value="DUAL SPECIFICITY TYROSINE-PHOSPHORYLATION-REGULATED KINASE 4"/>
    <property type="match status" value="1"/>
</dbReference>
<dbReference type="PANTHER" id="PTHR24058">
    <property type="entry name" value="DUAL SPECIFICITY PROTEIN KINASE"/>
    <property type="match status" value="1"/>
</dbReference>
<organism evidence="9 10">
    <name type="scientific">Scheffersomyces stipitis (strain ATCC 58785 / CBS 6054 / NBRC 10063 / NRRL Y-11545)</name>
    <name type="common">Yeast</name>
    <name type="synonym">Pichia stipitis</name>
    <dbReference type="NCBI Taxonomy" id="322104"/>
    <lineage>
        <taxon>Eukaryota</taxon>
        <taxon>Fungi</taxon>
        <taxon>Dikarya</taxon>
        <taxon>Ascomycota</taxon>
        <taxon>Saccharomycotina</taxon>
        <taxon>Pichiomycetes</taxon>
        <taxon>Debaryomycetaceae</taxon>
        <taxon>Scheffersomyces</taxon>
    </lineage>
</organism>
<dbReference type="InterPro" id="IPR000719">
    <property type="entry name" value="Prot_kinase_dom"/>
</dbReference>
<evidence type="ECO:0000256" key="5">
    <source>
        <dbReference type="ARBA" id="ARBA00022777"/>
    </source>
</evidence>
<feature type="compositionally biased region" description="Polar residues" evidence="7">
    <location>
        <begin position="129"/>
        <end position="149"/>
    </location>
</feature>
<dbReference type="InterPro" id="IPR008271">
    <property type="entry name" value="Ser/Thr_kinase_AS"/>
</dbReference>
<feature type="region of interest" description="Disordered" evidence="7">
    <location>
        <begin position="21"/>
        <end position="67"/>
    </location>
</feature>
<dbReference type="GeneID" id="4836709"/>
<evidence type="ECO:0000259" key="8">
    <source>
        <dbReference type="PROSITE" id="PS50011"/>
    </source>
</evidence>
<dbReference type="GO" id="GO:0005856">
    <property type="term" value="C:cytoskeleton"/>
    <property type="evidence" value="ECO:0007669"/>
    <property type="project" value="TreeGrafter"/>
</dbReference>
<keyword evidence="2" id="KW-0723">Serine/threonine-protein kinase</keyword>
<dbReference type="STRING" id="322104.A3LPP5"/>
<comment type="similarity">
    <text evidence="1">Belongs to the protein kinase superfamily. CMGC Ser/Thr protein kinase family. MNB/DYRK subfamily.</text>
</comment>
<evidence type="ECO:0000256" key="4">
    <source>
        <dbReference type="ARBA" id="ARBA00022741"/>
    </source>
</evidence>
<evidence type="ECO:0000256" key="7">
    <source>
        <dbReference type="SAM" id="MobiDB-lite"/>
    </source>
</evidence>
<dbReference type="GO" id="GO:0005737">
    <property type="term" value="C:cytoplasm"/>
    <property type="evidence" value="ECO:0007669"/>
    <property type="project" value="TreeGrafter"/>
</dbReference>
<dbReference type="GO" id="GO:0004674">
    <property type="term" value="F:protein serine/threonine kinase activity"/>
    <property type="evidence" value="ECO:0007669"/>
    <property type="project" value="UniProtKB-KW"/>
</dbReference>
<name>A3LPP5_PICST</name>
<sequence length="704" mass="80270">MSEDSVCVEDEFSRININKSPTRRKKVYPQNLYPPQNQIYFPPPDPPSTATSPSSTSDTNNTSNTINNNTIITNNVIANTIKKKSLSTTKIHPSDKRLLSYPMSEKAASKQDYQFSFMRETSSSIQKKHSTYSGGLSKPNQPYLTTGSATKKRLEYSRQLSHNLRSRRLLSSNFPSKTSPSDITNLPYSLPAKYGGMPGEDSPTKQKVIRNASQPLPLKSVNNVFNRLYPNSLESEVKPRVAPEKVGMENKDINSVKVNDITELFSILYAFDEQLFPNEGDSDCPEAKPIQAVELAKLKMNIYERGEIIRKQQLYFVPQGIERNLNIKNYQNNFGFDDANGNYIIVEGDHINYRFEVLKMLGNGSFGNVIMSKDHKYSSRLVATKIIKNDLNWSLQAINEIKMLRLLNEKETNENILKYYDHFNFRSHMCIVTELLSINLYSLLEVSQFRGFSLNIVQSITKQILNGLQYMHRLNVIHCDIKPENIMIQLPHSPQVGTFVVKIIDFGSSCLSNEISFTYIQSRFYRAPEVIIGANYTEGIDVWSLGCVIAELFTGVPLLPGKNEIEQVGLILELFGAPKSTTILRLRKSLTRSVQKKSFEMNENSPHVNEKLIKKTLLFRLFDINGKINMSLLNYHNANSTAYSAKKQFKLNSRNLEIYLSLNKCPSQLNKSFLRFLQKIFVWDPVERSSILQLTEEPFVTSQD</sequence>
<dbReference type="SMART" id="SM00220">
    <property type="entry name" value="S_TKc"/>
    <property type="match status" value="1"/>
</dbReference>
<feature type="domain" description="Protein kinase" evidence="8">
    <location>
        <begin position="355"/>
        <end position="700"/>
    </location>
</feature>
<evidence type="ECO:0000256" key="3">
    <source>
        <dbReference type="ARBA" id="ARBA00022679"/>
    </source>
</evidence>
<dbReference type="AlphaFoldDB" id="A3LPP5"/>
<evidence type="ECO:0000313" key="10">
    <source>
        <dbReference type="Proteomes" id="UP000002258"/>
    </source>
</evidence>
<dbReference type="RefSeq" id="XP_001383106.2">
    <property type="nucleotide sequence ID" value="XM_001383069.1"/>
</dbReference>
<dbReference type="HOGENOM" id="CLU_000288_5_10_1"/>
<keyword evidence="3" id="KW-0808">Transferase</keyword>
<proteinExistence type="inferred from homology"/>
<feature type="compositionally biased region" description="Low complexity" evidence="7">
    <location>
        <begin position="48"/>
        <end position="67"/>
    </location>
</feature>
<evidence type="ECO:0000256" key="6">
    <source>
        <dbReference type="ARBA" id="ARBA00022840"/>
    </source>
</evidence>
<dbReference type="PROSITE" id="PS00108">
    <property type="entry name" value="PROTEIN_KINASE_ST"/>
    <property type="match status" value="1"/>
</dbReference>
<evidence type="ECO:0000256" key="1">
    <source>
        <dbReference type="ARBA" id="ARBA00008867"/>
    </source>
</evidence>
<dbReference type="InParanoid" id="A3LPP5"/>
<dbReference type="eggNOG" id="KOG0667">
    <property type="taxonomic scope" value="Eukaryota"/>
</dbReference>
<evidence type="ECO:0000313" key="9">
    <source>
        <dbReference type="EMBL" id="ABN65077.2"/>
    </source>
</evidence>
<dbReference type="EMBL" id="CP000496">
    <property type="protein sequence ID" value="ABN65077.2"/>
    <property type="molecule type" value="Genomic_DNA"/>
</dbReference>
<dbReference type="GO" id="GO:0005524">
    <property type="term" value="F:ATP binding"/>
    <property type="evidence" value="ECO:0007669"/>
    <property type="project" value="UniProtKB-KW"/>
</dbReference>
<dbReference type="KEGG" id="pic:PICST_81803"/>
<dbReference type="SUPFAM" id="SSF56112">
    <property type="entry name" value="Protein kinase-like (PK-like)"/>
    <property type="match status" value="1"/>
</dbReference>
<evidence type="ECO:0000256" key="2">
    <source>
        <dbReference type="ARBA" id="ARBA00022527"/>
    </source>
</evidence>
<gene>
    <name evidence="9" type="primary">YAK1</name>
    <name evidence="9" type="ORF">PICST_81803</name>
</gene>
<dbReference type="InterPro" id="IPR050494">
    <property type="entry name" value="Ser_Thr_dual-spec_kinase"/>
</dbReference>
<protein>
    <submittedName>
        <fullName evidence="9">Serine-threonine protein kinase</fullName>
    </submittedName>
</protein>
<reference evidence="9 10" key="1">
    <citation type="journal article" date="2007" name="Nat. Biotechnol.">
        <title>Genome sequence of the lignocellulose-bioconverting and xylose-fermenting yeast Pichia stipitis.</title>
        <authorList>
            <person name="Jeffries T.W."/>
            <person name="Grigoriev I.V."/>
            <person name="Grimwood J."/>
            <person name="Laplaza J.M."/>
            <person name="Aerts A."/>
            <person name="Salamov A."/>
            <person name="Schmutz J."/>
            <person name="Lindquist E."/>
            <person name="Dehal P."/>
            <person name="Shapiro H."/>
            <person name="Jin Y.S."/>
            <person name="Passoth V."/>
            <person name="Richardson P.M."/>
        </authorList>
    </citation>
    <scope>NUCLEOTIDE SEQUENCE [LARGE SCALE GENOMIC DNA]</scope>
    <source>
        <strain evidence="10">ATCC 58785 / CBS 6054 / NBRC 10063 / NRRL Y-11545</strain>
    </source>
</reference>
<dbReference type="OMA" id="FRGHMCI"/>
<dbReference type="Gene3D" id="1.10.510.10">
    <property type="entry name" value="Transferase(Phosphotransferase) domain 1"/>
    <property type="match status" value="1"/>
</dbReference>
<feature type="region of interest" description="Disordered" evidence="7">
    <location>
        <begin position="129"/>
        <end position="150"/>
    </location>
</feature>
<dbReference type="PROSITE" id="PS50011">
    <property type="entry name" value="PROTEIN_KINASE_DOM"/>
    <property type="match status" value="1"/>
</dbReference>
<keyword evidence="4" id="KW-0547">Nucleotide-binding</keyword>
<dbReference type="InterPro" id="IPR011009">
    <property type="entry name" value="Kinase-like_dom_sf"/>
</dbReference>
<keyword evidence="5 9" id="KW-0418">Kinase</keyword>
<dbReference type="Proteomes" id="UP000002258">
    <property type="component" value="Chromosome 2"/>
</dbReference>
<dbReference type="Pfam" id="PF00069">
    <property type="entry name" value="Pkinase"/>
    <property type="match status" value="1"/>
</dbReference>
<accession>A3LPP5</accession>